<keyword evidence="1" id="KW-0732">Signal</keyword>
<evidence type="ECO:0000313" key="3">
    <source>
        <dbReference type="Proteomes" id="UP000250079"/>
    </source>
</evidence>
<dbReference type="KEGG" id="gai:IMCC3135_22450"/>
<proteinExistence type="predicted"/>
<sequence>MTIYTTASPWRLISACVSGVLVLVTAEVHAQDQTATPIITFDQSHPLIAQGGDSPMVSVYAGGRVVVNREVGMRNPGLYEFVLNDAEITELVELAQSSEIAKLTESENLPGVEKHASDSELVAISDSTTSTFEFNRLQGGSELVISASEAVSSEMQSIQVDDVIATANAASASVAMQPLKELHVKMIELFSRAGN</sequence>
<protein>
    <submittedName>
        <fullName evidence="2">Uncharacterized protein</fullName>
    </submittedName>
</protein>
<organism evidence="2 3">
    <name type="scientific">Granulosicoccus antarcticus IMCC3135</name>
    <dbReference type="NCBI Taxonomy" id="1192854"/>
    <lineage>
        <taxon>Bacteria</taxon>
        <taxon>Pseudomonadati</taxon>
        <taxon>Pseudomonadota</taxon>
        <taxon>Gammaproteobacteria</taxon>
        <taxon>Chromatiales</taxon>
        <taxon>Granulosicoccaceae</taxon>
        <taxon>Granulosicoccus</taxon>
    </lineage>
</organism>
<dbReference type="EMBL" id="CP018632">
    <property type="protein sequence ID" value="ASJ74560.1"/>
    <property type="molecule type" value="Genomic_DNA"/>
</dbReference>
<evidence type="ECO:0000256" key="1">
    <source>
        <dbReference type="SAM" id="SignalP"/>
    </source>
</evidence>
<keyword evidence="3" id="KW-1185">Reference proteome</keyword>
<name>A0A2Z2P0B3_9GAMM</name>
<evidence type="ECO:0000313" key="2">
    <source>
        <dbReference type="EMBL" id="ASJ74560.1"/>
    </source>
</evidence>
<dbReference type="RefSeq" id="WP_157736186.1">
    <property type="nucleotide sequence ID" value="NZ_CP018632.1"/>
</dbReference>
<reference evidence="2 3" key="1">
    <citation type="submission" date="2016-12" db="EMBL/GenBank/DDBJ databases">
        <authorList>
            <person name="Song W.-J."/>
            <person name="Kurnit D.M."/>
        </authorList>
    </citation>
    <scope>NUCLEOTIDE SEQUENCE [LARGE SCALE GENOMIC DNA]</scope>
    <source>
        <strain evidence="2 3">IMCC3135</strain>
    </source>
</reference>
<feature type="chain" id="PRO_5016358799" evidence="1">
    <location>
        <begin position="31"/>
        <end position="195"/>
    </location>
</feature>
<dbReference type="Proteomes" id="UP000250079">
    <property type="component" value="Chromosome"/>
</dbReference>
<feature type="signal peptide" evidence="1">
    <location>
        <begin position="1"/>
        <end position="30"/>
    </location>
</feature>
<dbReference type="AlphaFoldDB" id="A0A2Z2P0B3"/>
<accession>A0A2Z2P0B3</accession>
<gene>
    <name evidence="2" type="ORF">IMCC3135_22450</name>
</gene>